<dbReference type="EMBL" id="UZAE01013743">
    <property type="protein sequence ID" value="VDO11139.1"/>
    <property type="molecule type" value="Genomic_DNA"/>
</dbReference>
<dbReference type="WBParaSite" id="HNAJ_0001171401-mRNA-1">
    <property type="protein sequence ID" value="HNAJ_0001171401-mRNA-1"/>
    <property type="gene ID" value="HNAJ_0001171401"/>
</dbReference>
<gene>
    <name evidence="2" type="ORF">HNAJ_LOCUS11704</name>
</gene>
<evidence type="ECO:0000313" key="2">
    <source>
        <dbReference type="EMBL" id="VDO11139.1"/>
    </source>
</evidence>
<dbReference type="Proteomes" id="UP000278807">
    <property type="component" value="Unassembled WGS sequence"/>
</dbReference>
<dbReference type="AlphaFoldDB" id="A0A0R3TV78"/>
<keyword evidence="3" id="KW-1185">Reference proteome</keyword>
<organism evidence="4">
    <name type="scientific">Rodentolepis nana</name>
    <name type="common">Dwarf tapeworm</name>
    <name type="synonym">Hymenolepis nana</name>
    <dbReference type="NCBI Taxonomy" id="102285"/>
    <lineage>
        <taxon>Eukaryota</taxon>
        <taxon>Metazoa</taxon>
        <taxon>Spiralia</taxon>
        <taxon>Lophotrochozoa</taxon>
        <taxon>Platyhelminthes</taxon>
        <taxon>Cestoda</taxon>
        <taxon>Eucestoda</taxon>
        <taxon>Cyclophyllidea</taxon>
        <taxon>Hymenolepididae</taxon>
        <taxon>Rodentolepis</taxon>
    </lineage>
</organism>
<accession>A0A0R3TV78</accession>
<evidence type="ECO:0000256" key="1">
    <source>
        <dbReference type="SAM" id="SignalP"/>
    </source>
</evidence>
<protein>
    <submittedName>
        <fullName evidence="4">Secreted protein</fullName>
    </submittedName>
</protein>
<feature type="signal peptide" evidence="1">
    <location>
        <begin position="1"/>
        <end position="28"/>
    </location>
</feature>
<feature type="chain" id="PRO_5043132125" evidence="1">
    <location>
        <begin position="29"/>
        <end position="117"/>
    </location>
</feature>
<evidence type="ECO:0000313" key="3">
    <source>
        <dbReference type="Proteomes" id="UP000278807"/>
    </source>
</evidence>
<keyword evidence="1" id="KW-0732">Signal</keyword>
<reference evidence="4" key="1">
    <citation type="submission" date="2017-02" db="UniProtKB">
        <authorList>
            <consortium name="WormBaseParasite"/>
        </authorList>
    </citation>
    <scope>IDENTIFICATION</scope>
</reference>
<name>A0A0R3TV78_RODNA</name>
<evidence type="ECO:0000313" key="4">
    <source>
        <dbReference type="WBParaSite" id="HNAJ_0001171401-mRNA-1"/>
    </source>
</evidence>
<reference evidence="2 3" key="2">
    <citation type="submission" date="2018-11" db="EMBL/GenBank/DDBJ databases">
        <authorList>
            <consortium name="Pathogen Informatics"/>
        </authorList>
    </citation>
    <scope>NUCLEOTIDE SEQUENCE [LARGE SCALE GENOMIC DNA]</scope>
</reference>
<dbReference type="OrthoDB" id="6246657at2759"/>
<sequence length="117" mass="12980">MRDISCLANLLLHLLLLHSSFIFNFTLAANCDEDLLGENDLPDSAFTATSNSETVEQPIAGISPGVDHSAKTARVCHGGPSPGRFLSLPSLDYLQVFYFEDTCVQLRWPYGGNWQYR</sequence>
<proteinExistence type="predicted"/>